<proteinExistence type="predicted"/>
<accession>A0A834WKM0</accession>
<dbReference type="AlphaFoldDB" id="A0A834WKM0"/>
<sequence length="95" mass="10676">MNLSTDNEKLEQARASKDTIPISKRLNPRPCQVHDQRTKIKFHTKNGENNLITTNLSFLVLLICAQKANLRVSMQSFKAKRGVFAGFLGSEFAKA</sequence>
<feature type="region of interest" description="Disordered" evidence="1">
    <location>
        <begin position="1"/>
        <end position="28"/>
    </location>
</feature>
<keyword evidence="3" id="KW-1185">Reference proteome</keyword>
<comment type="caution">
    <text evidence="2">The sequence shown here is derived from an EMBL/GenBank/DDBJ whole genome shotgun (WGS) entry which is preliminary data.</text>
</comment>
<name>A0A834WKM0_9FABA</name>
<feature type="compositionally biased region" description="Basic and acidic residues" evidence="1">
    <location>
        <begin position="1"/>
        <end position="17"/>
    </location>
</feature>
<dbReference type="EMBL" id="JAAIUW010000008">
    <property type="protein sequence ID" value="KAF7820324.1"/>
    <property type="molecule type" value="Genomic_DNA"/>
</dbReference>
<evidence type="ECO:0000256" key="1">
    <source>
        <dbReference type="SAM" id="MobiDB-lite"/>
    </source>
</evidence>
<evidence type="ECO:0000313" key="2">
    <source>
        <dbReference type="EMBL" id="KAF7820324.1"/>
    </source>
</evidence>
<evidence type="ECO:0000313" key="3">
    <source>
        <dbReference type="Proteomes" id="UP000634136"/>
    </source>
</evidence>
<dbReference type="Proteomes" id="UP000634136">
    <property type="component" value="Unassembled WGS sequence"/>
</dbReference>
<gene>
    <name evidence="2" type="ORF">G2W53_025779</name>
</gene>
<organism evidence="2 3">
    <name type="scientific">Senna tora</name>
    <dbReference type="NCBI Taxonomy" id="362788"/>
    <lineage>
        <taxon>Eukaryota</taxon>
        <taxon>Viridiplantae</taxon>
        <taxon>Streptophyta</taxon>
        <taxon>Embryophyta</taxon>
        <taxon>Tracheophyta</taxon>
        <taxon>Spermatophyta</taxon>
        <taxon>Magnoliopsida</taxon>
        <taxon>eudicotyledons</taxon>
        <taxon>Gunneridae</taxon>
        <taxon>Pentapetalae</taxon>
        <taxon>rosids</taxon>
        <taxon>fabids</taxon>
        <taxon>Fabales</taxon>
        <taxon>Fabaceae</taxon>
        <taxon>Caesalpinioideae</taxon>
        <taxon>Cassia clade</taxon>
        <taxon>Senna</taxon>
    </lineage>
</organism>
<reference evidence="2" key="1">
    <citation type="submission" date="2020-09" db="EMBL/GenBank/DDBJ databases">
        <title>Genome-Enabled Discovery of Anthraquinone Biosynthesis in Senna tora.</title>
        <authorList>
            <person name="Kang S.-H."/>
            <person name="Pandey R.P."/>
            <person name="Lee C.-M."/>
            <person name="Sim J.-S."/>
            <person name="Jeong J.-T."/>
            <person name="Choi B.-S."/>
            <person name="Jung M."/>
            <person name="Ginzburg D."/>
            <person name="Zhao K."/>
            <person name="Won S.Y."/>
            <person name="Oh T.-J."/>
            <person name="Yu Y."/>
            <person name="Kim N.-H."/>
            <person name="Lee O.R."/>
            <person name="Lee T.-H."/>
            <person name="Bashyal P."/>
            <person name="Kim T.-S."/>
            <person name="Lee W.-H."/>
            <person name="Kawkins C."/>
            <person name="Kim C.-K."/>
            <person name="Kim J.S."/>
            <person name="Ahn B.O."/>
            <person name="Rhee S.Y."/>
            <person name="Sohng J.K."/>
        </authorList>
    </citation>
    <scope>NUCLEOTIDE SEQUENCE</scope>
    <source>
        <tissue evidence="2">Leaf</tissue>
    </source>
</reference>
<protein>
    <submittedName>
        <fullName evidence="2">Uncharacterized protein</fullName>
    </submittedName>
</protein>